<accession>A0A840YMH6</accession>
<keyword evidence="4" id="KW-0472">Membrane</keyword>
<evidence type="ECO:0000256" key="6">
    <source>
        <dbReference type="PROSITE-ProRule" id="PRU00284"/>
    </source>
</evidence>
<dbReference type="Gene3D" id="1.10.287.950">
    <property type="entry name" value="Methyl-accepting chemotaxis protein"/>
    <property type="match status" value="1"/>
</dbReference>
<evidence type="ECO:0000313" key="8">
    <source>
        <dbReference type="EMBL" id="MBB5711046.1"/>
    </source>
</evidence>
<dbReference type="Proteomes" id="UP000527143">
    <property type="component" value="Unassembled WGS sequence"/>
</dbReference>
<evidence type="ECO:0000259" key="7">
    <source>
        <dbReference type="PROSITE" id="PS50111"/>
    </source>
</evidence>
<dbReference type="Pfam" id="PF05228">
    <property type="entry name" value="CHASE4"/>
    <property type="match status" value="1"/>
</dbReference>
<evidence type="ECO:0000313" key="9">
    <source>
        <dbReference type="Proteomes" id="UP000527143"/>
    </source>
</evidence>
<proteinExistence type="predicted"/>
<dbReference type="InterPro" id="IPR007892">
    <property type="entry name" value="CHASE4"/>
</dbReference>
<keyword evidence="2" id="KW-0812">Transmembrane</keyword>
<dbReference type="GO" id="GO:0016020">
    <property type="term" value="C:membrane"/>
    <property type="evidence" value="ECO:0007669"/>
    <property type="project" value="UniProtKB-SubCell"/>
</dbReference>
<evidence type="ECO:0000256" key="2">
    <source>
        <dbReference type="ARBA" id="ARBA00022692"/>
    </source>
</evidence>
<dbReference type="SUPFAM" id="SSF58104">
    <property type="entry name" value="Methyl-accepting chemotaxis protein (MCP) signaling domain"/>
    <property type="match status" value="1"/>
</dbReference>
<dbReference type="AlphaFoldDB" id="A0A840YMH6"/>
<sequence length="580" mass="62091">MDASAAAEKQRMVRGALNRELDSVASTASDYSRWDDAVDHLYGSVDLPWVRSNFGGAMPLYILGEEGETIYGWLPGASAAPRLESDAPQAFRRLKKGLPRSAGDAYKFKVAPELVTFRGKPAILAASPVVPFTATRKLPSGPMRYVVVVHPIDEALLSSWSRAYELPDLDVTSSLTDEQNGLRLVDRAGRQLASLTWVATAPGRGAAKALVLQLTGAAALFILLSALLARSLFSTHRTLEREHLAAIQTAEERELAWNAARESQLASEMALSQAQEAQAEIRRLSSLQLKEQAERQRDLQSAAFEIADVLSRSVSGLAGQMLAQADALEASAAATVQAVAMQSSEAKSAQENSLESARAMRTIEANVRELAEATQHVHAETVRTQAAITSTDRESDEAVQANTRLLHQLQTIDEASQSIRELAVQTRLLALNAAIEAARAGPSGNGFVVVASEVKGLASRTGQMTGQIGDGIERVQIAARSMNSLITSIHELLADVKSTFATTAIAVDQHQQGASAILHITQNVTTAAEATNEAVSRITAALIDVQNLAVGTRQIGSSVRETAQSLQLELDEIVKRLKSA</sequence>
<dbReference type="InterPro" id="IPR004089">
    <property type="entry name" value="MCPsignal_dom"/>
</dbReference>
<dbReference type="PANTHER" id="PTHR32089">
    <property type="entry name" value="METHYL-ACCEPTING CHEMOTAXIS PROTEIN MCPB"/>
    <property type="match status" value="1"/>
</dbReference>
<evidence type="ECO:0000256" key="1">
    <source>
        <dbReference type="ARBA" id="ARBA00004141"/>
    </source>
</evidence>
<evidence type="ECO:0000256" key="3">
    <source>
        <dbReference type="ARBA" id="ARBA00022989"/>
    </source>
</evidence>
<evidence type="ECO:0000256" key="5">
    <source>
        <dbReference type="ARBA" id="ARBA00023224"/>
    </source>
</evidence>
<dbReference type="PANTHER" id="PTHR32089:SF119">
    <property type="entry name" value="METHYL-ACCEPTING CHEMOTAXIS PROTEIN CTPL"/>
    <property type="match status" value="1"/>
</dbReference>
<dbReference type="EMBL" id="JACIJF010000005">
    <property type="protein sequence ID" value="MBB5711046.1"/>
    <property type="molecule type" value="Genomic_DNA"/>
</dbReference>
<protein>
    <submittedName>
        <fullName evidence="8">Methyl-accepting chemotaxis protein</fullName>
    </submittedName>
</protein>
<dbReference type="Pfam" id="PF00015">
    <property type="entry name" value="MCPsignal"/>
    <property type="match status" value="1"/>
</dbReference>
<dbReference type="SMART" id="SM00283">
    <property type="entry name" value="MA"/>
    <property type="match status" value="1"/>
</dbReference>
<feature type="domain" description="Methyl-accepting transducer" evidence="7">
    <location>
        <begin position="324"/>
        <end position="546"/>
    </location>
</feature>
<dbReference type="PROSITE" id="PS50111">
    <property type="entry name" value="CHEMOTAXIS_TRANSDUC_2"/>
    <property type="match status" value="1"/>
</dbReference>
<organism evidence="8 9">
    <name type="scientific">Sphingomonas xinjiangensis</name>
    <dbReference type="NCBI Taxonomy" id="643568"/>
    <lineage>
        <taxon>Bacteria</taxon>
        <taxon>Pseudomonadati</taxon>
        <taxon>Pseudomonadota</taxon>
        <taxon>Alphaproteobacteria</taxon>
        <taxon>Sphingomonadales</taxon>
        <taxon>Sphingomonadaceae</taxon>
        <taxon>Sphingomonas</taxon>
    </lineage>
</organism>
<comment type="subcellular location">
    <subcellularLocation>
        <location evidence="1">Membrane</location>
        <topology evidence="1">Multi-pass membrane protein</topology>
    </subcellularLocation>
</comment>
<dbReference type="GO" id="GO:0007165">
    <property type="term" value="P:signal transduction"/>
    <property type="evidence" value="ECO:0007669"/>
    <property type="project" value="UniProtKB-KW"/>
</dbReference>
<comment type="caution">
    <text evidence="8">The sequence shown here is derived from an EMBL/GenBank/DDBJ whole genome shotgun (WGS) entry which is preliminary data.</text>
</comment>
<reference evidence="8 9" key="1">
    <citation type="submission" date="2020-08" db="EMBL/GenBank/DDBJ databases">
        <title>Genomic Encyclopedia of Type Strains, Phase IV (KMG-IV): sequencing the most valuable type-strain genomes for metagenomic binning, comparative biology and taxonomic classification.</title>
        <authorList>
            <person name="Goeker M."/>
        </authorList>
    </citation>
    <scope>NUCLEOTIDE SEQUENCE [LARGE SCALE GENOMIC DNA]</scope>
    <source>
        <strain evidence="8 9">DSM 26736</strain>
    </source>
</reference>
<evidence type="ECO:0000256" key="4">
    <source>
        <dbReference type="ARBA" id="ARBA00023136"/>
    </source>
</evidence>
<keyword evidence="5 6" id="KW-0807">Transducer</keyword>
<keyword evidence="9" id="KW-1185">Reference proteome</keyword>
<name>A0A840YMH6_9SPHN</name>
<gene>
    <name evidence="8" type="ORF">FHT02_002286</name>
</gene>
<keyword evidence="3" id="KW-1133">Transmembrane helix</keyword>